<protein>
    <recommendedName>
        <fullName evidence="3">Cilia- and flagella-associated protein 206</fullName>
    </recommendedName>
</protein>
<keyword evidence="6" id="KW-0969">Cilium</keyword>
<feature type="compositionally biased region" description="Basic residues" evidence="9">
    <location>
        <begin position="919"/>
        <end position="933"/>
    </location>
</feature>
<dbReference type="EMBL" id="AYLP01000027">
    <property type="protein sequence ID" value="ESS67754.1"/>
    <property type="molecule type" value="Genomic_DNA"/>
</dbReference>
<feature type="region of interest" description="Disordered" evidence="9">
    <location>
        <begin position="1115"/>
        <end position="1139"/>
    </location>
</feature>
<feature type="compositionally biased region" description="Basic and acidic residues" evidence="9">
    <location>
        <begin position="1644"/>
        <end position="1656"/>
    </location>
</feature>
<keyword evidence="7" id="KW-0206">Cytoskeleton</keyword>
<evidence type="ECO:0000256" key="5">
    <source>
        <dbReference type="ARBA" id="ARBA00022794"/>
    </source>
</evidence>
<sequence>MERPAPAPFKNLMNLFIYFFFMSFMREFSSLCLLEKLVTFTIDSVFGAPMALPVSADYEETLEGVQEKLWYALPSIAKMRADMAEAAEKNADDVAGDAPLEALVEEDPATSAVRKASVPFADMRQLVESLFMACHTNPIADDVEKGVKTLLGDAEGGMYTWDNFLQVLRDVESLWLEWHDPEEKWLAVSEKHHASVLKELFDCITQDVEPFGLLPREEVLTAQSVVAHSKTIITPFEEFVEFVKPREFPEIYDTLWGLLVPGVEESGSSGILPVEQFTVFFKWFYLQVFANATEDSAVVAARTMWIEHLNAQGVMSKKQFVRACRRMCSIYNPEADGTQCLETFFRSSAAAIGESEQALGMMAVFEHRRPPSASGRMLIDPKDLYVPEELDEIKQEQGLYDADVAANRIIVYGRRGVGKTAVGKALAKRLNCVHVSLEDLALEAIARAGEGDALGAELLDCVDREAKIPLSQLKLLVHRKLSTDEVLYRGYVFSDFPVLHDAEDADVLEFLNGCGILNVMVPNILLHLSCDDNFYPERLDTTLEERRLLHESEQQLRKAAEEEQKERENFHKALIDRVEQLQAKIKRYEELSAADANVEDPAELEAAKTAAKEAENELPEAIEAQKRDAERSPEISPESAERGKQIRNLALMRILERSLVGDEKRGKEMYVTDLPCFQWIVERLHSVGRCLTVGCTSLIEDTVAYVVETLMLQPCVLPQDLTAESRLPPITPKPEQQQGEEDSILILERENEMKRAVEKAAAELGVAFSTRWKRFCPVTFAERGVLVEGAANYGCVFRRRLYHLASEVKLAKFKANPLPYLSPTPLDREPILVFPIAQGRDAAQSFSNSTVTELVRLLHERLELTPIEFNEFVALWDKHRNLKELREEALAARAKFELAERKLRAERLKKRKAALKKKEKKIKQTLKNKKGRRSTAAAAPPVEEEFKGWEKITEGPETATVRIEKKITEHMHRQKTFVPILVHAFESMSIDAVDRLLGEGVFPEKVVVLQYERPSEEHSNAASPSAEEDGEMSETGKEELPMPQQILLEKLENRMRAGSGDKDDSTPTQIFTIHRLNANKKDAQTLTAEILQIVCPGMAPVEDGVVDVELGEVEDEGTEAGLDEDEESEEGLGPEVADPAVRPGKRFLNQFGTRLQYCPVTLYEKRLLLCGKNELCSQYQGKLYVFSSEEAKEKFERNPLLYIGRPTPTIPPRLWIVGYTKSGRKTLGRKLHEQYHVPFFSYDRRFFERCVEAARKPGGDVVDGIAITEQGSENSYLALAESILKELREFDAEQERCMKLREEAEAVMERREKHEEEDEENEEDLDEEAEARLQEYLEFEPEANEDREVRLSEAYLKIASCVTHIEPFESEGYIMVCPPFSEGDIELLFSTGCIPESTVKLELSEELFFAYKKEARLASIAVSEEPRVVASSQMEVLKKLSEKEQRKKERELRKWRRRHIGKDDPESELEEEDDEDLPSGELRRNGNSDAGANEDDETQSLSSFRNMEQDALAEFEESIADRSVNAVVLNGDLSPNAVFRAATRQLSRFLEHRRSLLYAAEVVRFDVATEMLESGEALLSYFGYTDPVALYDERHGVRRICKWMPNGTDLETEPSTESAEKPSAAVDTKASDGNTASNDDAEGDGNHSEEVLEPSHMEVLSEGDLDDEEMSEHDDEEMEEILDAHERRKRLDWLRRCKRVALFCGRLYFFENEASLIRYLRDPLLFVEQPPPLPRPLSKPVVSVYDGKALLSNQEGLKQRCTANHIAFNLHCPLVSLSKLFSWAAIHAPLLSLSRRAIDAVLTGSFDDALVAELLAHRLNAGDAKKSGAVLLNLPRTREQYKLLGERELRVDKVFVFDEANYTDVTSLMTSTATVTVSSLPPPDSIAALAEITECVDVFIRNEGRALLSSTRGFPMNMENTYHTTANVEKHLGPYKWYCPYSWSLHGLLVDQHEIRLYGASFLGHYYYFSSKEYLQHFLLHPGERTTPPGLTPLPSALPSRLPPGTEYSLELLGCCPVTLWDTRDKKGLRGVLEPVAKKGDSRYVVEYEGRHYAMIDEPSLNRFLMCPWKFLEGARLPPSRKAPLPEGQTMSTIDEETFMRRILYDPVAYALIAVAKARPKYPGLSLEESALKFMALHMKCFNEKNTAIQAEQYKANFEKFLKRATLYRSMTEASEDVVKEEEFLELCKEWEMASDKTHGDVSSLVRLRSVD</sequence>
<comment type="similarity">
    <text evidence="2">Belongs to the CFAP206 family.</text>
</comment>
<organism evidence="10 11">
    <name type="scientific">Trypanosoma cruzi Dm28c</name>
    <dbReference type="NCBI Taxonomy" id="1416333"/>
    <lineage>
        <taxon>Eukaryota</taxon>
        <taxon>Discoba</taxon>
        <taxon>Euglenozoa</taxon>
        <taxon>Kinetoplastea</taxon>
        <taxon>Metakinetoplastina</taxon>
        <taxon>Trypanosomatida</taxon>
        <taxon>Trypanosomatidae</taxon>
        <taxon>Trypanosoma</taxon>
        <taxon>Schizotrypanum</taxon>
    </lineage>
</organism>
<feature type="compositionally biased region" description="Acidic residues" evidence="9">
    <location>
        <begin position="1315"/>
        <end position="1329"/>
    </location>
</feature>
<dbReference type="GO" id="GO:0036064">
    <property type="term" value="C:ciliary basal body"/>
    <property type="evidence" value="ECO:0007669"/>
    <property type="project" value="TreeGrafter"/>
</dbReference>
<feature type="compositionally biased region" description="Basic and acidic residues" evidence="9">
    <location>
        <begin position="623"/>
        <end position="642"/>
    </location>
</feature>
<feature type="region of interest" description="Disordered" evidence="9">
    <location>
        <begin position="1013"/>
        <end position="1042"/>
    </location>
</feature>
<feature type="region of interest" description="Disordered" evidence="9">
    <location>
        <begin position="1463"/>
        <end position="1503"/>
    </location>
</feature>
<evidence type="ECO:0000256" key="6">
    <source>
        <dbReference type="ARBA" id="ARBA00023069"/>
    </source>
</evidence>
<keyword evidence="4" id="KW-0963">Cytoplasm</keyword>
<keyword evidence="5" id="KW-0970">Cilium biogenesis/degradation</keyword>
<dbReference type="PANTHER" id="PTHR21442">
    <property type="entry name" value="CILIA- AND FLAGELLA-ASSOCIATED PROTEIN 206"/>
    <property type="match status" value="1"/>
</dbReference>
<dbReference type="GO" id="GO:0005930">
    <property type="term" value="C:axoneme"/>
    <property type="evidence" value="ECO:0007669"/>
    <property type="project" value="UniProtKB-SubCell"/>
</dbReference>
<reference evidence="10 11" key="1">
    <citation type="journal article" date="2014" name="Genome Announc.">
        <title>Trypanosoma cruzi Clone Dm28c Draft Genome Sequence.</title>
        <authorList>
            <person name="Grisard E.C."/>
            <person name="Teixeira S.M."/>
            <person name="de Almeida L.G."/>
            <person name="Stoco P.H."/>
            <person name="Gerber A.L."/>
            <person name="Talavera-Lopez C."/>
            <person name="Lima O.C."/>
            <person name="Andersson B."/>
            <person name="de Vasconcelos A.T."/>
        </authorList>
    </citation>
    <scope>NUCLEOTIDE SEQUENCE [LARGE SCALE GENOMIC DNA]</scope>
    <source>
        <strain evidence="10 11">Dm28c</strain>
    </source>
</reference>
<dbReference type="Proteomes" id="UP000017861">
    <property type="component" value="Unassembled WGS sequence"/>
</dbReference>
<dbReference type="PANTHER" id="PTHR21442:SF0">
    <property type="entry name" value="CILIA- AND FLAGELLA-ASSOCIATED PROTEIN 206"/>
    <property type="match status" value="1"/>
</dbReference>
<evidence type="ECO:0000313" key="11">
    <source>
        <dbReference type="Proteomes" id="UP000017861"/>
    </source>
</evidence>
<feature type="compositionally biased region" description="Acidic residues" evidence="9">
    <location>
        <begin position="1465"/>
        <end position="1478"/>
    </location>
</feature>
<evidence type="ECO:0000256" key="7">
    <source>
        <dbReference type="ARBA" id="ARBA00023212"/>
    </source>
</evidence>
<comment type="caution">
    <text evidence="10">The sequence shown here is derived from an EMBL/GenBank/DDBJ whole genome shotgun (WGS) entry which is preliminary data.</text>
</comment>
<dbReference type="OrthoDB" id="439792at2759"/>
<evidence type="ECO:0000256" key="4">
    <source>
        <dbReference type="ARBA" id="ARBA00022490"/>
    </source>
</evidence>
<accession>V5BJ09</accession>
<dbReference type="InterPro" id="IPR027417">
    <property type="entry name" value="P-loop_NTPase"/>
</dbReference>
<gene>
    <name evidence="10" type="ORF">TCDM_03454</name>
</gene>
<evidence type="ECO:0000256" key="2">
    <source>
        <dbReference type="ARBA" id="ARBA00010500"/>
    </source>
</evidence>
<dbReference type="VEuPathDB" id="TriTrypDB:TCDM_03454"/>
<evidence type="ECO:0000256" key="1">
    <source>
        <dbReference type="ARBA" id="ARBA00004430"/>
    </source>
</evidence>
<dbReference type="SUPFAM" id="SSF52540">
    <property type="entry name" value="P-loop containing nucleoside triphosphate hydrolases"/>
    <property type="match status" value="1"/>
</dbReference>
<proteinExistence type="inferred from homology"/>
<feature type="region of interest" description="Disordered" evidence="9">
    <location>
        <begin position="598"/>
        <end position="642"/>
    </location>
</feature>
<feature type="region of interest" description="Disordered" evidence="9">
    <location>
        <begin position="1308"/>
        <end position="1329"/>
    </location>
</feature>
<evidence type="ECO:0000313" key="10">
    <source>
        <dbReference type="EMBL" id="ESS67754.1"/>
    </source>
</evidence>
<evidence type="ECO:0000256" key="3">
    <source>
        <dbReference type="ARBA" id="ARBA00021602"/>
    </source>
</evidence>
<feature type="compositionally biased region" description="Acidic residues" evidence="9">
    <location>
        <begin position="1115"/>
        <end position="1132"/>
    </location>
</feature>
<name>V5BJ09_TRYCR</name>
<keyword evidence="8" id="KW-0966">Cell projection</keyword>
<dbReference type="Gene3D" id="3.40.50.300">
    <property type="entry name" value="P-loop containing nucleotide triphosphate hydrolases"/>
    <property type="match status" value="2"/>
</dbReference>
<dbReference type="InterPro" id="IPR021897">
    <property type="entry name" value="FAP206"/>
</dbReference>
<dbReference type="GO" id="GO:0003356">
    <property type="term" value="P:regulation of cilium beat frequency"/>
    <property type="evidence" value="ECO:0007669"/>
    <property type="project" value="TreeGrafter"/>
</dbReference>
<comment type="subcellular location">
    <subcellularLocation>
        <location evidence="1">Cytoplasm</location>
        <location evidence="1">Cytoskeleton</location>
        <location evidence="1">Cilium axoneme</location>
    </subcellularLocation>
</comment>
<feature type="region of interest" description="Disordered" evidence="9">
    <location>
        <begin position="1605"/>
        <end position="1656"/>
    </location>
</feature>
<dbReference type="GO" id="GO:0030030">
    <property type="term" value="P:cell projection organization"/>
    <property type="evidence" value="ECO:0007669"/>
    <property type="project" value="UniProtKB-KW"/>
</dbReference>
<evidence type="ECO:0000256" key="9">
    <source>
        <dbReference type="SAM" id="MobiDB-lite"/>
    </source>
</evidence>
<feature type="region of interest" description="Disordered" evidence="9">
    <location>
        <begin position="919"/>
        <end position="943"/>
    </location>
</feature>
<evidence type="ECO:0000256" key="8">
    <source>
        <dbReference type="ARBA" id="ARBA00023273"/>
    </source>
</evidence>